<feature type="domain" description="HTH myb-type" evidence="9">
    <location>
        <begin position="177"/>
        <end position="232"/>
    </location>
</feature>
<dbReference type="Pfam" id="PF13921">
    <property type="entry name" value="Myb_DNA-bind_6"/>
    <property type="match status" value="1"/>
</dbReference>
<keyword evidence="4" id="KW-0238">DNA-binding</keyword>
<dbReference type="AlphaFoldDB" id="A0A5C7HZ36"/>
<dbReference type="FunFam" id="1.10.10.60:FF:000324">
    <property type="entry name" value="Transcription factor MYB3R-2"/>
    <property type="match status" value="1"/>
</dbReference>
<dbReference type="EMBL" id="VAHF01000005">
    <property type="protein sequence ID" value="TXG62038.1"/>
    <property type="molecule type" value="Genomic_DNA"/>
</dbReference>
<comment type="subcellular location">
    <subcellularLocation>
        <location evidence="1">Nucleus</location>
    </subcellularLocation>
</comment>
<feature type="domain" description="HTH myb-type" evidence="9">
    <location>
        <begin position="233"/>
        <end position="283"/>
    </location>
</feature>
<feature type="region of interest" description="Disordered" evidence="7">
    <location>
        <begin position="1130"/>
        <end position="1161"/>
    </location>
</feature>
<feature type="region of interest" description="Disordered" evidence="7">
    <location>
        <begin position="99"/>
        <end position="134"/>
    </location>
</feature>
<dbReference type="SMART" id="SM00717">
    <property type="entry name" value="SANT"/>
    <property type="match status" value="3"/>
</dbReference>
<feature type="domain" description="Myb-like" evidence="8">
    <location>
        <begin position="125"/>
        <end position="176"/>
    </location>
</feature>
<dbReference type="SUPFAM" id="SSF46689">
    <property type="entry name" value="Homeodomain-like"/>
    <property type="match status" value="2"/>
</dbReference>
<feature type="compositionally biased region" description="Polar residues" evidence="7">
    <location>
        <begin position="122"/>
        <end position="132"/>
    </location>
</feature>
<dbReference type="OrthoDB" id="2143914at2759"/>
<dbReference type="PROSITE" id="PS50090">
    <property type="entry name" value="MYB_LIKE"/>
    <property type="match status" value="3"/>
</dbReference>
<feature type="region of interest" description="Disordered" evidence="7">
    <location>
        <begin position="308"/>
        <end position="332"/>
    </location>
</feature>
<feature type="compositionally biased region" description="Polar residues" evidence="7">
    <location>
        <begin position="1102"/>
        <end position="1112"/>
    </location>
</feature>
<feature type="compositionally biased region" description="Low complexity" evidence="7">
    <location>
        <begin position="311"/>
        <end position="320"/>
    </location>
</feature>
<dbReference type="GO" id="GO:0000978">
    <property type="term" value="F:RNA polymerase II cis-regulatory region sequence-specific DNA binding"/>
    <property type="evidence" value="ECO:0007669"/>
    <property type="project" value="TreeGrafter"/>
</dbReference>
<gene>
    <name evidence="10" type="ORF">EZV62_013401</name>
</gene>
<dbReference type="FunFam" id="1.10.10.60:FF:000016">
    <property type="entry name" value="Transcriptional activator Myb isoform A"/>
    <property type="match status" value="1"/>
</dbReference>
<dbReference type="PANTHER" id="PTHR45614">
    <property type="entry name" value="MYB PROTEIN-RELATED"/>
    <property type="match status" value="1"/>
</dbReference>
<feature type="domain" description="Myb-like" evidence="8">
    <location>
        <begin position="229"/>
        <end position="279"/>
    </location>
</feature>
<proteinExistence type="predicted"/>
<evidence type="ECO:0000256" key="3">
    <source>
        <dbReference type="ARBA" id="ARBA00023015"/>
    </source>
</evidence>
<evidence type="ECO:0000313" key="10">
    <source>
        <dbReference type="EMBL" id="TXG62038.1"/>
    </source>
</evidence>
<dbReference type="PANTHER" id="PTHR45614:SF266">
    <property type="entry name" value="TRANSCRIPTION FACTOR MYB3R-4"/>
    <property type="match status" value="1"/>
</dbReference>
<evidence type="ECO:0000259" key="9">
    <source>
        <dbReference type="PROSITE" id="PS51294"/>
    </source>
</evidence>
<dbReference type="GO" id="GO:0005634">
    <property type="term" value="C:nucleus"/>
    <property type="evidence" value="ECO:0007669"/>
    <property type="project" value="UniProtKB-SubCell"/>
</dbReference>
<evidence type="ECO:0000256" key="6">
    <source>
        <dbReference type="ARBA" id="ARBA00023242"/>
    </source>
</evidence>
<protein>
    <submittedName>
        <fullName evidence="10">Uncharacterized protein</fullName>
    </submittedName>
</protein>
<organism evidence="10 11">
    <name type="scientific">Acer yangbiense</name>
    <dbReference type="NCBI Taxonomy" id="1000413"/>
    <lineage>
        <taxon>Eukaryota</taxon>
        <taxon>Viridiplantae</taxon>
        <taxon>Streptophyta</taxon>
        <taxon>Embryophyta</taxon>
        <taxon>Tracheophyta</taxon>
        <taxon>Spermatophyta</taxon>
        <taxon>Magnoliopsida</taxon>
        <taxon>eudicotyledons</taxon>
        <taxon>Gunneridae</taxon>
        <taxon>Pentapetalae</taxon>
        <taxon>rosids</taxon>
        <taxon>malvids</taxon>
        <taxon>Sapindales</taxon>
        <taxon>Sapindaceae</taxon>
        <taxon>Hippocastanoideae</taxon>
        <taxon>Acereae</taxon>
        <taxon>Acer</taxon>
    </lineage>
</organism>
<dbReference type="FunFam" id="1.10.10.60:FF:000010">
    <property type="entry name" value="Transcriptional activator Myb isoform A"/>
    <property type="match status" value="1"/>
</dbReference>
<evidence type="ECO:0000256" key="1">
    <source>
        <dbReference type="ARBA" id="ARBA00004123"/>
    </source>
</evidence>
<dbReference type="CDD" id="cd00167">
    <property type="entry name" value="SANT"/>
    <property type="match status" value="3"/>
</dbReference>
<keyword evidence="2" id="KW-0677">Repeat</keyword>
<feature type="domain" description="Myb-like" evidence="8">
    <location>
        <begin position="177"/>
        <end position="228"/>
    </location>
</feature>
<sequence>MNERGGGSFIVVRRIYQGLDRDGDLKKMMKNDEEIWISLCFTSFTPDPQMRTVSLPPQSFSGYRILKLISHILEKVVFELELGYAALFFSQETMESDRAISTPSDGLSDGGQRMRSLHGRTSGPTRRSTKGQWTAEEDEILRRAVQRFKGKNWKKIAECFKDRTDVQCLHRWQKVLNPELVKGPWSKEEDEIIIELVDRYGPKKWSTIAQHLPGRIGKQCRERWHNHLNPSINKEAWTQEEEVALIRAHQIYGNRWAELTKFLPGRTDNAIKNHWNSSVKKKLDSYLASGILEQFQGIPLVVHQNQPMPLSSSRMQSSGDDSGRKGGTEGGEEIISECSQDSAGNAVLHTKQQFLLSEESRLVKDQSSPASCSEQYYTSLEDVTFSIPDIPCEVGSSSKFPEQNFVQNVGTLASRDYQFNLQDLSTLSAMEMGNQSSGLPAHCIGSHENHEMTIVPFQNCVELSVPGSSDNLAAGSNKPEHVLISDDECCRVLFAEAMKDGCFSFESFTQGMNMVDSSICQSLDIQISENCRTSPSQACCPSKPDVLGTSCSQSFLSAPTLLSSDHGALMYARESNELSCHSYGTQEQEVNTSENDGFIHTNEYANSPRDDGTNNTGLQESSYVSKESLKLVPVNTFGSVSDAMMACPSVDVKLEAQTEQQDTGALCYEPPRFPSLDIPFFSCDLIQSGSDMQQEYSPLGIRQLMMSSMNCISPFRLWDSPSRDNSPEAVLKSAAKTFTGTPSILKKRHRDLLSPLSDRRNDKKLEMDLTSNLARDFSRLDVMFDEAGTHRGSVLSPLNQKRISETFIEDKENLHHACGGGKEKDKDLSAVSDGRPFQKDCDGNNFQANIKQNLVDIDSKTMVDADGATEIVSFLFSFLFFFFFMLVSWKFRECPAGVLVEHNRNDLPFSPDQAGFKANRAVGSSARTPRNLYFKCFGPTPNQGVAFEQSPGISCSPIVCKKNNESNSGAITSVQSVPSLALPGSTVINSGNDTGTESCNIFGGTPFRRSIESPSAWKSPWFINTFVPGPRVDTDITIEDIGYFMSPGGDRSYDALGLMKQLSEHTAAAYADALEVLGNGTSETPVKETESQNPPIADQERQCVSQNQQESSDLASNVLMERRVLDFSECGTPVKGATEDRKPSTSMNFSSPSSYLLKGCR</sequence>
<evidence type="ECO:0000256" key="4">
    <source>
        <dbReference type="ARBA" id="ARBA00023125"/>
    </source>
</evidence>
<keyword evidence="11" id="KW-1185">Reference proteome</keyword>
<feature type="region of interest" description="Disordered" evidence="7">
    <location>
        <begin position="1081"/>
        <end position="1112"/>
    </location>
</feature>
<dbReference type="InterPro" id="IPR050560">
    <property type="entry name" value="MYB_TF"/>
</dbReference>
<accession>A0A5C7HZ36</accession>
<feature type="domain" description="HTH myb-type" evidence="9">
    <location>
        <begin position="125"/>
        <end position="176"/>
    </location>
</feature>
<evidence type="ECO:0000259" key="8">
    <source>
        <dbReference type="PROSITE" id="PS50090"/>
    </source>
</evidence>
<evidence type="ECO:0000256" key="2">
    <source>
        <dbReference type="ARBA" id="ARBA00022737"/>
    </source>
</evidence>
<keyword evidence="6" id="KW-0539">Nucleus</keyword>
<dbReference type="PROSITE" id="PS51294">
    <property type="entry name" value="HTH_MYB"/>
    <property type="match status" value="3"/>
</dbReference>
<dbReference type="Pfam" id="PF00249">
    <property type="entry name" value="Myb_DNA-binding"/>
    <property type="match status" value="1"/>
</dbReference>
<feature type="compositionally biased region" description="Low complexity" evidence="7">
    <location>
        <begin position="1144"/>
        <end position="1154"/>
    </location>
</feature>
<dbReference type="GO" id="GO:0000981">
    <property type="term" value="F:DNA-binding transcription factor activity, RNA polymerase II-specific"/>
    <property type="evidence" value="ECO:0007669"/>
    <property type="project" value="TreeGrafter"/>
</dbReference>
<dbReference type="InterPro" id="IPR009057">
    <property type="entry name" value="Homeodomain-like_sf"/>
</dbReference>
<comment type="caution">
    <text evidence="10">The sequence shown here is derived from an EMBL/GenBank/DDBJ whole genome shotgun (WGS) entry which is preliminary data.</text>
</comment>
<evidence type="ECO:0000313" key="11">
    <source>
        <dbReference type="Proteomes" id="UP000323000"/>
    </source>
</evidence>
<dbReference type="Gene3D" id="1.10.10.60">
    <property type="entry name" value="Homeodomain-like"/>
    <property type="match status" value="3"/>
</dbReference>
<feature type="region of interest" description="Disordered" evidence="7">
    <location>
        <begin position="591"/>
        <end position="619"/>
    </location>
</feature>
<keyword evidence="5" id="KW-0804">Transcription</keyword>
<dbReference type="InterPro" id="IPR001005">
    <property type="entry name" value="SANT/Myb"/>
</dbReference>
<reference evidence="11" key="1">
    <citation type="journal article" date="2019" name="Gigascience">
        <title>De novo genome assembly of the endangered Acer yangbiense, a plant species with extremely small populations endemic to Yunnan Province, China.</title>
        <authorList>
            <person name="Yang J."/>
            <person name="Wariss H.M."/>
            <person name="Tao L."/>
            <person name="Zhang R."/>
            <person name="Yun Q."/>
            <person name="Hollingsworth P."/>
            <person name="Dao Z."/>
            <person name="Luo G."/>
            <person name="Guo H."/>
            <person name="Ma Y."/>
            <person name="Sun W."/>
        </authorList>
    </citation>
    <scope>NUCLEOTIDE SEQUENCE [LARGE SCALE GENOMIC DNA]</scope>
    <source>
        <strain evidence="11">cv. Malutang</strain>
    </source>
</reference>
<evidence type="ECO:0000256" key="7">
    <source>
        <dbReference type="SAM" id="MobiDB-lite"/>
    </source>
</evidence>
<dbReference type="Proteomes" id="UP000323000">
    <property type="component" value="Chromosome 5"/>
</dbReference>
<evidence type="ECO:0000256" key="5">
    <source>
        <dbReference type="ARBA" id="ARBA00023163"/>
    </source>
</evidence>
<dbReference type="InterPro" id="IPR017930">
    <property type="entry name" value="Myb_dom"/>
</dbReference>
<keyword evidence="3" id="KW-0805">Transcription regulation</keyword>
<name>A0A5C7HZ36_9ROSI</name>